<evidence type="ECO:0000259" key="3">
    <source>
        <dbReference type="SMART" id="SM01017"/>
    </source>
</evidence>
<comment type="similarity">
    <text evidence="1">Belongs to the arrestin family.</text>
</comment>
<protein>
    <recommendedName>
        <fullName evidence="3">Arrestin C-terminal-like domain-containing protein</fullName>
    </recommendedName>
</protein>
<dbReference type="STRING" id="225164.V4B3S6"/>
<dbReference type="PANTHER" id="PTHR11188:SF176">
    <property type="entry name" value="ARRESTIN DOMAIN-CONTAINING PROTEIN 1"/>
    <property type="match status" value="1"/>
</dbReference>
<evidence type="ECO:0000256" key="2">
    <source>
        <dbReference type="SAM" id="MobiDB-lite"/>
    </source>
</evidence>
<reference evidence="4 5" key="1">
    <citation type="journal article" date="2013" name="Nature">
        <title>Insights into bilaterian evolution from three spiralian genomes.</title>
        <authorList>
            <person name="Simakov O."/>
            <person name="Marletaz F."/>
            <person name="Cho S.J."/>
            <person name="Edsinger-Gonzales E."/>
            <person name="Havlak P."/>
            <person name="Hellsten U."/>
            <person name="Kuo D.H."/>
            <person name="Larsson T."/>
            <person name="Lv J."/>
            <person name="Arendt D."/>
            <person name="Savage R."/>
            <person name="Osoegawa K."/>
            <person name="de Jong P."/>
            <person name="Grimwood J."/>
            <person name="Chapman J.A."/>
            <person name="Shapiro H."/>
            <person name="Aerts A."/>
            <person name="Otillar R.P."/>
            <person name="Terry A.Y."/>
            <person name="Boore J.L."/>
            <person name="Grigoriev I.V."/>
            <person name="Lindberg D.R."/>
            <person name="Seaver E.C."/>
            <person name="Weisblat D.A."/>
            <person name="Putnam N.H."/>
            <person name="Rokhsar D.S."/>
        </authorList>
    </citation>
    <scope>NUCLEOTIDE SEQUENCE [LARGE SCALE GENOMIC DNA]</scope>
</reference>
<organism evidence="4 5">
    <name type="scientific">Lottia gigantea</name>
    <name type="common">Giant owl limpet</name>
    <dbReference type="NCBI Taxonomy" id="225164"/>
    <lineage>
        <taxon>Eukaryota</taxon>
        <taxon>Metazoa</taxon>
        <taxon>Spiralia</taxon>
        <taxon>Lophotrochozoa</taxon>
        <taxon>Mollusca</taxon>
        <taxon>Gastropoda</taxon>
        <taxon>Patellogastropoda</taxon>
        <taxon>Lottioidea</taxon>
        <taxon>Lottiidae</taxon>
        <taxon>Lottia</taxon>
    </lineage>
</organism>
<dbReference type="GO" id="GO:0015031">
    <property type="term" value="P:protein transport"/>
    <property type="evidence" value="ECO:0007669"/>
    <property type="project" value="TreeGrafter"/>
</dbReference>
<evidence type="ECO:0000256" key="1">
    <source>
        <dbReference type="ARBA" id="ARBA00005298"/>
    </source>
</evidence>
<dbReference type="InterPro" id="IPR011022">
    <property type="entry name" value="Arrestin_C-like"/>
</dbReference>
<dbReference type="InterPro" id="IPR014756">
    <property type="entry name" value="Ig_E-set"/>
</dbReference>
<accession>V4B3S6</accession>
<gene>
    <name evidence="4" type="ORF">LOTGIDRAFT_169668</name>
</gene>
<dbReference type="Pfam" id="PF00339">
    <property type="entry name" value="Arrestin_N"/>
    <property type="match status" value="1"/>
</dbReference>
<evidence type="ECO:0000313" key="5">
    <source>
        <dbReference type="Proteomes" id="UP000030746"/>
    </source>
</evidence>
<dbReference type="SMART" id="SM01017">
    <property type="entry name" value="Arrestin_C"/>
    <property type="match status" value="1"/>
</dbReference>
<name>V4B3S6_LOTGI</name>
<evidence type="ECO:0000313" key="4">
    <source>
        <dbReference type="EMBL" id="ESO83039.1"/>
    </source>
</evidence>
<dbReference type="InterPro" id="IPR014752">
    <property type="entry name" value="Arrestin-like_C"/>
</dbReference>
<dbReference type="RefSeq" id="XP_009066221.1">
    <property type="nucleotide sequence ID" value="XM_009067973.1"/>
</dbReference>
<dbReference type="PANTHER" id="PTHR11188">
    <property type="entry name" value="ARRESTIN DOMAIN CONTAINING PROTEIN"/>
    <property type="match status" value="1"/>
</dbReference>
<dbReference type="KEGG" id="lgi:LOTGIDRAFT_169668"/>
<keyword evidence="5" id="KW-1185">Reference proteome</keyword>
<dbReference type="SUPFAM" id="SSF81296">
    <property type="entry name" value="E set domains"/>
    <property type="match status" value="2"/>
</dbReference>
<dbReference type="Proteomes" id="UP000030746">
    <property type="component" value="Unassembled WGS sequence"/>
</dbReference>
<dbReference type="OMA" id="SKATWID"/>
<dbReference type="AlphaFoldDB" id="V4B3S6"/>
<dbReference type="GeneID" id="20241193"/>
<dbReference type="InterPro" id="IPR050357">
    <property type="entry name" value="Arrestin_domain-protein"/>
</dbReference>
<dbReference type="EMBL" id="KB203796">
    <property type="protein sequence ID" value="ESO83039.1"/>
    <property type="molecule type" value="Genomic_DNA"/>
</dbReference>
<proteinExistence type="inferred from homology"/>
<feature type="region of interest" description="Disordered" evidence="2">
    <location>
        <begin position="380"/>
        <end position="400"/>
    </location>
</feature>
<dbReference type="Gene3D" id="2.60.40.640">
    <property type="match status" value="2"/>
</dbReference>
<dbReference type="HOGENOM" id="CLU_039221_0_1_1"/>
<dbReference type="OrthoDB" id="2333384at2759"/>
<dbReference type="GO" id="GO:0005737">
    <property type="term" value="C:cytoplasm"/>
    <property type="evidence" value="ECO:0007669"/>
    <property type="project" value="TreeGrafter"/>
</dbReference>
<feature type="domain" description="Arrestin C-terminal-like" evidence="3">
    <location>
        <begin position="168"/>
        <end position="303"/>
    </location>
</feature>
<dbReference type="InterPro" id="IPR011021">
    <property type="entry name" value="Arrestin-like_N"/>
</dbReference>
<dbReference type="Pfam" id="PF02752">
    <property type="entry name" value="Arrestin_C"/>
    <property type="match status" value="1"/>
</dbReference>
<dbReference type="CTD" id="20241193"/>
<sequence length="400" mass="44506">MKVDYFVITLDRVDGVFMAGEKLEGKVHLRVSSGITMKGIYLTIEGRGKSKWEVYQSDSSKTYKAKEIYIDDVRSLYSGGGAFVKLNAGTYTYPFSINLPTEIPSSFEGRKGHIRYMCRVEIEGKYKEAEQIEKTFTVIHPLDLNTIHTAKEPGCVQKEEMTEDCCCESGLVFIQLKTEKCGFVPGEQIRFTIECHNNTQNSIGNIVLELLQNVTYTGYSDSLFSSGQPKYYTKTTPIELYSSNNLVESRKFTSIKESVMLPAMPPSKLECCSIMSIEYELSLSIGHQPVSCSMFVTIGTIPLRENIVRGAIIRPGDPRTIAQSASSIVSPSHIHPPYPDAPPSYEECVFGRMVTSEDKNSPSHNALKYTPSYPMLNSAGQSQAVTVQPSTSNQETMAYP</sequence>